<reference evidence="17 18" key="1">
    <citation type="submission" date="2018-06" db="EMBL/GenBank/DDBJ databases">
        <title>Genomic Encyclopedia of Type Strains, Phase III (KMG-III): the genomes of soil and plant-associated and newly described type strains.</title>
        <authorList>
            <person name="Whitman W."/>
        </authorList>
    </citation>
    <scope>NUCLEOTIDE SEQUENCE [LARGE SCALE GENOMIC DNA]</scope>
    <source>
        <strain evidence="17 18">CECT 9025</strain>
    </source>
</reference>
<dbReference type="EMBL" id="QJTE01000003">
    <property type="protein sequence ID" value="PYE83808.1"/>
    <property type="molecule type" value="Genomic_DNA"/>
</dbReference>
<dbReference type="GO" id="GO:0046933">
    <property type="term" value="F:proton-transporting ATP synthase activity, rotational mechanism"/>
    <property type="evidence" value="ECO:0007669"/>
    <property type="project" value="UniProtKB-UniRule"/>
</dbReference>
<evidence type="ECO:0000256" key="4">
    <source>
        <dbReference type="ARBA" id="ARBA00022692"/>
    </source>
</evidence>
<keyword evidence="6 13" id="KW-1133">Transmembrane helix</keyword>
<dbReference type="Proteomes" id="UP000248311">
    <property type="component" value="Unassembled WGS sequence"/>
</dbReference>
<keyword evidence="13" id="KW-1003">Cell membrane</keyword>
<comment type="similarity">
    <text evidence="1 13 14">Belongs to the ATPase B chain family.</text>
</comment>
<dbReference type="AlphaFoldDB" id="A0A318T604"/>
<keyword evidence="15" id="KW-0175">Coiled coil</keyword>
<organism evidence="17 18">
    <name type="scientific">Pseudoroseicyclus aestuarii</name>
    <dbReference type="NCBI Taxonomy" id="1795041"/>
    <lineage>
        <taxon>Bacteria</taxon>
        <taxon>Pseudomonadati</taxon>
        <taxon>Pseudomonadota</taxon>
        <taxon>Alphaproteobacteria</taxon>
        <taxon>Rhodobacterales</taxon>
        <taxon>Paracoccaceae</taxon>
        <taxon>Pseudoroseicyclus</taxon>
    </lineage>
</organism>
<feature type="coiled-coil region" evidence="15">
    <location>
        <begin position="80"/>
        <end position="158"/>
    </location>
</feature>
<evidence type="ECO:0000256" key="15">
    <source>
        <dbReference type="SAM" id="Coils"/>
    </source>
</evidence>
<dbReference type="GO" id="GO:0005886">
    <property type="term" value="C:plasma membrane"/>
    <property type="evidence" value="ECO:0007669"/>
    <property type="project" value="UniProtKB-SubCell"/>
</dbReference>
<keyword evidence="4 13" id="KW-0812">Transmembrane</keyword>
<feature type="signal peptide" evidence="16">
    <location>
        <begin position="1"/>
        <end position="23"/>
    </location>
</feature>
<comment type="subunit">
    <text evidence="13">F-type ATPases have 2 components, F(1) - the catalytic core - and F(0) - the membrane proton channel. F(1) has five subunits: alpha(3), beta(3), gamma(1), delta(1), epsilon(1). F(0) has three main subunits: a(1), b(2) and c(10-14). The alpha and beta chains form an alternating ring which encloses part of the gamma chain. F(1) is attached to F(0) by a central stalk formed by the gamma and epsilon chains, while a peripheral stalk is formed by the delta and b chains.</text>
</comment>
<evidence type="ECO:0000256" key="14">
    <source>
        <dbReference type="RuleBase" id="RU003848"/>
    </source>
</evidence>
<keyword evidence="16" id="KW-0732">Signal</keyword>
<evidence type="ECO:0000256" key="12">
    <source>
        <dbReference type="ARBA" id="ARBA00037847"/>
    </source>
</evidence>
<evidence type="ECO:0000256" key="5">
    <source>
        <dbReference type="ARBA" id="ARBA00022781"/>
    </source>
</evidence>
<gene>
    <name evidence="13" type="primary">atpF</name>
    <name evidence="17" type="ORF">DFP88_103169</name>
</gene>
<keyword evidence="5 13" id="KW-0375">Hydrogen ion transport</keyword>
<proteinExistence type="inferred from homology"/>
<feature type="chain" id="PRO_5016383152" description="ATP synthase subunit b" evidence="16">
    <location>
        <begin position="24"/>
        <end position="204"/>
    </location>
</feature>
<evidence type="ECO:0000256" key="10">
    <source>
        <dbReference type="ARBA" id="ARBA00025198"/>
    </source>
</evidence>
<evidence type="ECO:0000256" key="2">
    <source>
        <dbReference type="ARBA" id="ARBA00022448"/>
    </source>
</evidence>
<dbReference type="Pfam" id="PF00430">
    <property type="entry name" value="ATP-synt_B"/>
    <property type="match status" value="1"/>
</dbReference>
<comment type="subcellular location">
    <subcellularLocation>
        <location evidence="13">Cell membrane</location>
        <topology evidence="13">Single-pass membrane protein</topology>
    </subcellularLocation>
    <subcellularLocation>
        <location evidence="12">Endomembrane system</location>
        <topology evidence="12">Single-pass membrane protein</topology>
    </subcellularLocation>
</comment>
<dbReference type="CDD" id="cd06503">
    <property type="entry name" value="ATP-synt_Fo_b"/>
    <property type="match status" value="1"/>
</dbReference>
<dbReference type="PANTHER" id="PTHR33445:SF1">
    <property type="entry name" value="ATP SYNTHASE SUBUNIT B"/>
    <property type="match status" value="1"/>
</dbReference>
<dbReference type="GO" id="GO:0046961">
    <property type="term" value="F:proton-transporting ATPase activity, rotational mechanism"/>
    <property type="evidence" value="ECO:0007669"/>
    <property type="project" value="TreeGrafter"/>
</dbReference>
<evidence type="ECO:0000256" key="6">
    <source>
        <dbReference type="ARBA" id="ARBA00022989"/>
    </source>
</evidence>
<evidence type="ECO:0000256" key="11">
    <source>
        <dbReference type="ARBA" id="ARBA00025614"/>
    </source>
</evidence>
<name>A0A318T604_9RHOB</name>
<comment type="function">
    <text evidence="10 13">F(1)F(0) ATP synthase produces ATP from ADP in the presence of a proton or sodium gradient. F-type ATPases consist of two structural domains, F(1) containing the extramembraneous catalytic core and F(0) containing the membrane proton channel, linked together by a central stalk and a peripheral stalk. During catalysis, ATP synthesis in the catalytic domain of F(1) is coupled via a rotary mechanism of the central stalk subunits to proton translocation.</text>
</comment>
<dbReference type="PANTHER" id="PTHR33445">
    <property type="entry name" value="ATP SYNTHASE SUBUNIT B', CHLOROPLASTIC"/>
    <property type="match status" value="1"/>
</dbReference>
<comment type="caution">
    <text evidence="17">The sequence shown here is derived from an EMBL/GenBank/DDBJ whole genome shotgun (WGS) entry which is preliminary data.</text>
</comment>
<sequence>MTAMIRKLAVLPVALLVALPAAAQEVVIEDAAVHDGGGHDAFFSLYNTDFVVTLAFLLFLAVLAYFKVPSQVGGMLDKRSDQIRKDLDEARSLRDEAQALLASYERKQKDVQAQADRIVENARTEASRAAEQSKEDIRASVERRLAGATEQIESAQAAAVQEVQNRAVTVAVAAAREVLIQQMTPERRDRMIESSIQTVRDRMH</sequence>
<keyword evidence="9 13" id="KW-0066">ATP synthesis</keyword>
<keyword evidence="2 13" id="KW-0813">Transport</keyword>
<dbReference type="InterPro" id="IPR002146">
    <property type="entry name" value="ATP_synth_b/b'su_bac/chlpt"/>
</dbReference>
<keyword evidence="18" id="KW-1185">Reference proteome</keyword>
<keyword evidence="7 13" id="KW-0406">Ion transport</keyword>
<dbReference type="InterPro" id="IPR050059">
    <property type="entry name" value="ATP_synthase_B_chain"/>
</dbReference>
<protein>
    <recommendedName>
        <fullName evidence="13">ATP synthase subunit b</fullName>
    </recommendedName>
    <alternativeName>
        <fullName evidence="13">ATP synthase F(0) sector subunit b</fullName>
    </alternativeName>
    <alternativeName>
        <fullName evidence="13">ATPase subunit I</fullName>
    </alternativeName>
    <alternativeName>
        <fullName evidence="13">F-type ATPase subunit b</fullName>
        <shortName evidence="13">F-ATPase subunit b</shortName>
    </alternativeName>
</protein>
<evidence type="ECO:0000313" key="18">
    <source>
        <dbReference type="Proteomes" id="UP000248311"/>
    </source>
</evidence>
<keyword evidence="3 13" id="KW-0138">CF(0)</keyword>
<evidence type="ECO:0000256" key="8">
    <source>
        <dbReference type="ARBA" id="ARBA00023136"/>
    </source>
</evidence>
<comment type="function">
    <text evidence="11">Component of the F(0) channel, it forms part of the peripheral stalk, linking F(1) to F(0). The b'-subunit is a diverged and duplicated form of b found in plants and photosynthetic bacteria.</text>
</comment>
<accession>A0A318T604</accession>
<keyword evidence="8 13" id="KW-0472">Membrane</keyword>
<dbReference type="GO" id="GO:0012505">
    <property type="term" value="C:endomembrane system"/>
    <property type="evidence" value="ECO:0007669"/>
    <property type="project" value="UniProtKB-SubCell"/>
</dbReference>
<dbReference type="HAMAP" id="MF_01398">
    <property type="entry name" value="ATP_synth_b_bprime"/>
    <property type="match status" value="1"/>
</dbReference>
<evidence type="ECO:0000256" key="13">
    <source>
        <dbReference type="HAMAP-Rule" id="MF_01398"/>
    </source>
</evidence>
<evidence type="ECO:0000256" key="16">
    <source>
        <dbReference type="SAM" id="SignalP"/>
    </source>
</evidence>
<evidence type="ECO:0000256" key="3">
    <source>
        <dbReference type="ARBA" id="ARBA00022547"/>
    </source>
</evidence>
<evidence type="ECO:0000256" key="1">
    <source>
        <dbReference type="ARBA" id="ARBA00005513"/>
    </source>
</evidence>
<evidence type="ECO:0000256" key="9">
    <source>
        <dbReference type="ARBA" id="ARBA00023310"/>
    </source>
</evidence>
<evidence type="ECO:0000313" key="17">
    <source>
        <dbReference type="EMBL" id="PYE83808.1"/>
    </source>
</evidence>
<dbReference type="GO" id="GO:0045259">
    <property type="term" value="C:proton-transporting ATP synthase complex"/>
    <property type="evidence" value="ECO:0007669"/>
    <property type="project" value="UniProtKB-KW"/>
</dbReference>
<evidence type="ECO:0000256" key="7">
    <source>
        <dbReference type="ARBA" id="ARBA00023065"/>
    </source>
</evidence>
<feature type="transmembrane region" description="Helical" evidence="13">
    <location>
        <begin position="47"/>
        <end position="66"/>
    </location>
</feature>